<organism evidence="1 2">
    <name type="scientific">Vagococcus acidifermentans</name>
    <dbReference type="NCBI Taxonomy" id="564710"/>
    <lineage>
        <taxon>Bacteria</taxon>
        <taxon>Bacillati</taxon>
        <taxon>Bacillota</taxon>
        <taxon>Bacilli</taxon>
        <taxon>Lactobacillales</taxon>
        <taxon>Enterococcaceae</taxon>
        <taxon>Vagococcus</taxon>
    </lineage>
</organism>
<comment type="caution">
    <text evidence="1">The sequence shown here is derived from an EMBL/GenBank/DDBJ whole genome shotgun (WGS) entry which is preliminary data.</text>
</comment>
<dbReference type="RefSeq" id="WP_126812805.1">
    <property type="nucleotide sequence ID" value="NZ_NGKC01000003.1"/>
</dbReference>
<proteinExistence type="predicted"/>
<evidence type="ECO:0000313" key="1">
    <source>
        <dbReference type="EMBL" id="RSU13443.1"/>
    </source>
</evidence>
<dbReference type="EMBL" id="NGKC01000003">
    <property type="protein sequence ID" value="RSU13443.1"/>
    <property type="molecule type" value="Genomic_DNA"/>
</dbReference>
<dbReference type="SUPFAM" id="SSF52540">
    <property type="entry name" value="P-loop containing nucleoside triphosphate hydrolases"/>
    <property type="match status" value="1"/>
</dbReference>
<keyword evidence="2" id="KW-1185">Reference proteome</keyword>
<reference evidence="1 2" key="1">
    <citation type="submission" date="2017-05" db="EMBL/GenBank/DDBJ databases">
        <title>Vagococcus spp. assemblies.</title>
        <authorList>
            <person name="Gulvik C.A."/>
        </authorList>
    </citation>
    <scope>NUCLEOTIDE SEQUENCE [LARGE SCALE GENOMIC DNA]</scope>
    <source>
        <strain evidence="1 2">LMG 24798</strain>
    </source>
</reference>
<evidence type="ECO:0000313" key="2">
    <source>
        <dbReference type="Proteomes" id="UP000286773"/>
    </source>
</evidence>
<protein>
    <recommendedName>
        <fullName evidence="3">ABC transporter domain-containing protein</fullName>
    </recommendedName>
</protein>
<dbReference type="InterPro" id="IPR027417">
    <property type="entry name" value="P-loop_NTPase"/>
</dbReference>
<dbReference type="Proteomes" id="UP000286773">
    <property type="component" value="Unassembled WGS sequence"/>
</dbReference>
<evidence type="ECO:0008006" key="3">
    <source>
        <dbReference type="Google" id="ProtNLM"/>
    </source>
</evidence>
<sequence length="190" mass="21714">MQKKIETQLHQLDRLLSHKLSLIYDVASSSEACKKEIGKLLDKHIQLNQVSLLGYNQIMLPYLPAIDNMLIGLQKKDRELILSELPEMAKFFRLSMSQLKKDASQLSVEETIIIQLARAIILQKSIIFFDDAKNHASEEFIASILPVFKMIRENQNTAVVLVTTRGDVPKEPAIYDQYLTLNDMMKLINA</sequence>
<accession>A0A430AZE3</accession>
<dbReference type="AlphaFoldDB" id="A0A430AZE3"/>
<dbReference type="Gene3D" id="3.40.50.300">
    <property type="entry name" value="P-loop containing nucleotide triphosphate hydrolases"/>
    <property type="match status" value="1"/>
</dbReference>
<gene>
    <name evidence="1" type="ORF">CBF27_04500</name>
</gene>
<name>A0A430AZE3_9ENTE</name>